<reference evidence="1" key="1">
    <citation type="journal article" date="2022" name="Plant J.">
        <title>Strategies of tolerance reflected in two North American maple genomes.</title>
        <authorList>
            <person name="McEvoy S.L."/>
            <person name="Sezen U.U."/>
            <person name="Trouern-Trend A."/>
            <person name="McMahon S.M."/>
            <person name="Schaberg P.G."/>
            <person name="Yang J."/>
            <person name="Wegrzyn J.L."/>
            <person name="Swenson N.G."/>
        </authorList>
    </citation>
    <scope>NUCLEOTIDE SEQUENCE</scope>
    <source>
        <strain evidence="1">NS2018</strain>
    </source>
</reference>
<comment type="caution">
    <text evidence="1">The sequence shown here is derived from an EMBL/GenBank/DDBJ whole genome shotgun (WGS) entry which is preliminary data.</text>
</comment>
<reference evidence="1" key="2">
    <citation type="submission" date="2023-06" db="EMBL/GenBank/DDBJ databases">
        <authorList>
            <person name="Swenson N.G."/>
            <person name="Wegrzyn J.L."/>
            <person name="Mcevoy S.L."/>
        </authorList>
    </citation>
    <scope>NUCLEOTIDE SEQUENCE</scope>
    <source>
        <strain evidence="1">NS2018</strain>
        <tissue evidence="1">Leaf</tissue>
    </source>
</reference>
<organism evidence="1 2">
    <name type="scientific">Acer saccharum</name>
    <name type="common">Sugar maple</name>
    <dbReference type="NCBI Taxonomy" id="4024"/>
    <lineage>
        <taxon>Eukaryota</taxon>
        <taxon>Viridiplantae</taxon>
        <taxon>Streptophyta</taxon>
        <taxon>Embryophyta</taxon>
        <taxon>Tracheophyta</taxon>
        <taxon>Spermatophyta</taxon>
        <taxon>Magnoliopsida</taxon>
        <taxon>eudicotyledons</taxon>
        <taxon>Gunneridae</taxon>
        <taxon>Pentapetalae</taxon>
        <taxon>rosids</taxon>
        <taxon>malvids</taxon>
        <taxon>Sapindales</taxon>
        <taxon>Sapindaceae</taxon>
        <taxon>Hippocastanoideae</taxon>
        <taxon>Acereae</taxon>
        <taxon>Acer</taxon>
    </lineage>
</organism>
<keyword evidence="2" id="KW-1185">Reference proteome</keyword>
<gene>
    <name evidence="1" type="ORF">LWI29_002136</name>
</gene>
<name>A0AA39RSN7_ACESA</name>
<protein>
    <submittedName>
        <fullName evidence="1">Uncharacterized protein</fullName>
    </submittedName>
</protein>
<evidence type="ECO:0000313" key="1">
    <source>
        <dbReference type="EMBL" id="KAK0580456.1"/>
    </source>
</evidence>
<sequence>MDLVRMLISYNGRWEELSHGSQRTCRTVISDNDDVQFVLREDKAVLQVCVTLVERRFEDPQQIRDEHYGSFSGSNQVFSQRSLIFLDGIRQCSNNVCLEPYETVNLDRSYAAPNFDDGDNRVIVVNHPQEHQTFKEPIHEEPTHGSALPLDVRGTPADTENVNAENVNTENVNTENVNDMIE</sequence>
<proteinExistence type="predicted"/>
<dbReference type="EMBL" id="JAUESC010000384">
    <property type="protein sequence ID" value="KAK0580456.1"/>
    <property type="molecule type" value="Genomic_DNA"/>
</dbReference>
<evidence type="ECO:0000313" key="2">
    <source>
        <dbReference type="Proteomes" id="UP001168877"/>
    </source>
</evidence>
<dbReference type="Proteomes" id="UP001168877">
    <property type="component" value="Unassembled WGS sequence"/>
</dbReference>
<accession>A0AA39RSN7</accession>
<dbReference type="AlphaFoldDB" id="A0AA39RSN7"/>